<dbReference type="AlphaFoldDB" id="A0AAJ1BDQ5"/>
<organism evidence="1 2">
    <name type="scientific">Shewanella zhuhaiensis</name>
    <dbReference type="NCBI Taxonomy" id="2919576"/>
    <lineage>
        <taxon>Bacteria</taxon>
        <taxon>Pseudomonadati</taxon>
        <taxon>Pseudomonadota</taxon>
        <taxon>Gammaproteobacteria</taxon>
        <taxon>Alteromonadales</taxon>
        <taxon>Shewanellaceae</taxon>
        <taxon>Shewanella</taxon>
    </lineage>
</organism>
<dbReference type="Proteomes" id="UP001297581">
    <property type="component" value="Unassembled WGS sequence"/>
</dbReference>
<comment type="caution">
    <text evidence="1">The sequence shown here is derived from an EMBL/GenBank/DDBJ whole genome shotgun (WGS) entry which is preliminary data.</text>
</comment>
<proteinExistence type="predicted"/>
<evidence type="ECO:0000313" key="2">
    <source>
        <dbReference type="Proteomes" id="UP001297581"/>
    </source>
</evidence>
<dbReference type="EMBL" id="JAKUDL010000001">
    <property type="protein sequence ID" value="MCH4292783.1"/>
    <property type="molecule type" value="Genomic_DNA"/>
</dbReference>
<gene>
    <name evidence="1" type="ORF">MJ923_00525</name>
</gene>
<keyword evidence="2" id="KW-1185">Reference proteome</keyword>
<name>A0AAJ1BDQ5_9GAMM</name>
<reference evidence="1 2" key="1">
    <citation type="submission" date="2022-02" db="EMBL/GenBank/DDBJ databases">
        <title>The genome sequence of Shewanella sp. 3B26.</title>
        <authorList>
            <person name="Du J."/>
        </authorList>
    </citation>
    <scope>NUCLEOTIDE SEQUENCE [LARGE SCALE GENOMIC DNA]</scope>
    <source>
        <strain evidence="1 2">3B26</strain>
    </source>
</reference>
<sequence length="151" mass="17303">MDKWSFLATVLEDDGRISEAIATGAAWEIWMQVELMIACRRLGWSVARELPYPAPLERKRLDMMFSDGREKVALELKVESAQTSGDALMAKVEDDRHKLALYPQSPGLSRWLLVLGYSWPVRCAMEDLERQQPERVILRIRGGIAAMLWEI</sequence>
<accession>A0AAJ1BDQ5</accession>
<protein>
    <submittedName>
        <fullName evidence="1">Uncharacterized protein</fullName>
    </submittedName>
</protein>
<evidence type="ECO:0000313" key="1">
    <source>
        <dbReference type="EMBL" id="MCH4292783.1"/>
    </source>
</evidence>
<dbReference type="RefSeq" id="WP_240589445.1">
    <property type="nucleotide sequence ID" value="NZ_JAKUDL010000001.1"/>
</dbReference>